<gene>
    <name evidence="1" type="ORF">L2Y54_18580</name>
</gene>
<dbReference type="PANTHER" id="PTHR39550:SF1">
    <property type="entry name" value="SLL0658 PROTEIN"/>
    <property type="match status" value="1"/>
</dbReference>
<dbReference type="RefSeq" id="WP_236498146.1">
    <property type="nucleotide sequence ID" value="NZ_CP091244.1"/>
</dbReference>
<evidence type="ECO:0008006" key="3">
    <source>
        <dbReference type="Google" id="ProtNLM"/>
    </source>
</evidence>
<dbReference type="Pfam" id="PF11848">
    <property type="entry name" value="DUF3368"/>
    <property type="match status" value="1"/>
</dbReference>
<evidence type="ECO:0000313" key="1">
    <source>
        <dbReference type="EMBL" id="UJS23921.1"/>
    </source>
</evidence>
<keyword evidence="2" id="KW-1185">Reference proteome</keyword>
<accession>A0ABY3SZK0</accession>
<protein>
    <recommendedName>
        <fullName evidence="3">Nucleic acid-binding protein</fullName>
    </recommendedName>
</protein>
<reference evidence="1" key="1">
    <citation type="journal article" date="2022" name="Microorganisms">
        <title>Two New Species of Filamentous Sulfur Bacteria of the Genus Thiothrix, Thiothrix winogradskyi sp. nov. and 'Candidatus Thiothrix sulfatifontis' sp. nov.</title>
        <authorList>
            <person name="Ravin N.V."/>
            <person name="Rossetti S."/>
            <person name="Beletsky A.V."/>
            <person name="Kadnikov V.V."/>
            <person name="Rudenko T.S."/>
            <person name="Smolyakov D.D."/>
            <person name="Moskvitina M.I."/>
            <person name="Gureeva M.V."/>
            <person name="Mardanov A.V."/>
            <person name="Grabovich M.Y."/>
        </authorList>
    </citation>
    <scope>NUCLEOTIDE SEQUENCE</scope>
    <source>
        <strain evidence="1">CT3</strain>
    </source>
</reference>
<dbReference type="PANTHER" id="PTHR39550">
    <property type="entry name" value="SLL0658 PROTEIN"/>
    <property type="match status" value="1"/>
</dbReference>
<proteinExistence type="predicted"/>
<organism evidence="1 2">
    <name type="scientific">Thiothrix winogradskyi</name>
    <dbReference type="NCBI Taxonomy" id="96472"/>
    <lineage>
        <taxon>Bacteria</taxon>
        <taxon>Pseudomonadati</taxon>
        <taxon>Pseudomonadota</taxon>
        <taxon>Gammaproteobacteria</taxon>
        <taxon>Thiotrichales</taxon>
        <taxon>Thiotrichaceae</taxon>
        <taxon>Thiothrix</taxon>
    </lineage>
</organism>
<dbReference type="EMBL" id="CP091244">
    <property type="protein sequence ID" value="UJS23921.1"/>
    <property type="molecule type" value="Genomic_DNA"/>
</dbReference>
<dbReference type="InterPro" id="IPR021799">
    <property type="entry name" value="PIN-like_prokaryotic"/>
</dbReference>
<sequence length="163" mass="17806">MLEQKTIVINTSPLIALVAAWGTLEPLRSLYAAVHVPAEVAEEICRGGDTNFAIPEFMVADFLQKAQQPVQISPFLANSLDRGEAAVIQLALDKGIETVCIDEAIGRRVARLNGLTLTGSTGVLVRYKQEHPEFSLAQAIQRMQARGIRLGVDVIEFALRHDT</sequence>
<name>A0ABY3SZK0_9GAMM</name>
<evidence type="ECO:0000313" key="2">
    <source>
        <dbReference type="Proteomes" id="UP001054801"/>
    </source>
</evidence>
<dbReference type="Proteomes" id="UP001054801">
    <property type="component" value="Chromosome"/>
</dbReference>